<comment type="caution">
    <text evidence="11">The sequence shown here is derived from an EMBL/GenBank/DDBJ whole genome shotgun (WGS) entry which is preliminary data.</text>
</comment>
<name>A0A815RCU3_9BILA</name>
<keyword evidence="5 8" id="KW-0694">RNA-binding</keyword>
<comment type="catalytic activity">
    <reaction evidence="7 8">
        <text>RNA(n) + a ribonucleoside 5'-triphosphate = RNA(n+1) + diphosphate</text>
        <dbReference type="Rhea" id="RHEA:21248"/>
        <dbReference type="Rhea" id="RHEA-COMP:14527"/>
        <dbReference type="Rhea" id="RHEA-COMP:17342"/>
        <dbReference type="ChEBI" id="CHEBI:33019"/>
        <dbReference type="ChEBI" id="CHEBI:61557"/>
        <dbReference type="ChEBI" id="CHEBI:140395"/>
        <dbReference type="EC" id="2.7.7.48"/>
    </reaction>
</comment>
<feature type="domain" description="RDRP core" evidence="9">
    <location>
        <begin position="351"/>
        <end position="907"/>
    </location>
</feature>
<keyword evidence="2 8" id="KW-0696">RNA-directed RNA polymerase</keyword>
<evidence type="ECO:0000256" key="3">
    <source>
        <dbReference type="ARBA" id="ARBA00022679"/>
    </source>
</evidence>
<dbReference type="OrthoDB" id="6513042at2759"/>
<dbReference type="GO" id="GO:0003723">
    <property type="term" value="F:RNA binding"/>
    <property type="evidence" value="ECO:0007669"/>
    <property type="project" value="UniProtKB-KW"/>
</dbReference>
<sequence length="1136" mass="131342">MTYLTITYNQRDALLLQKNLQVLSVSELFTEISTKKCLYTIPGLVSRSFQCLTSIQHDGISSILNDAPPLWIKYGIKSVEEPPSIINAKNGKLIRASFGYLATNVTYSWIKQIQIPNRWHSLEWKTDASRKYVAVTYKNDNKIMELRLTQECLDKYFMVSTHNTGKYIVILPLKTTPRCCNISLDRRQKYQRILSFKGIDGVCLSDCSAICLQFENKKSLDMCTIFLQNIMKLDCHFGPINCIEAPNQTLNFDDTLSDFWSSYAFQMLLTLGYRIKNQITELTLRKIYQLSDVSRDEQYPKHQCYLKLLALYNKVRHDRFCDINQEIDKIQPILPSTMLDKWMYVPRAYLTPYGFIPLPIKPIRGNRVLREQELFGPPENYCRIIIRDVDLGQPQQDLMRISEEWIKNFIVGKNFITIGNRQFFFLLCSNSQLRDKSFWFHAPYFDCTAGDIRKWMGDFSHEKCVGTHIARMALSLTGTTPTIKLLPHEMECIEDKVDSQGRIFTDGVGKISPEALRQALMAYDSNLIGEDYMPCVIQARLNGIKGVFVLANDLKDRGVLIQYRPSQNKFKVDHNILEIIKHSSSGMAFLNRQVIVLLENMGVPQHIFLKLQNKARLNISMSLLANKSAQRTLEQNVRSYDWERMRTSGIQLTKEPFVRSLLLLLASERLKKLKEKSHVQIPLSDGRMLLGVVDETDSLEYGEVFIQLRDLNGQCEILHNRKILITKNPAHFPGDIRILNAVDRPALHHLYDCIVFPAKGDRPHPNEISGSDLDGDEYWTCWNEDLINNATEQHIPASFNSAEKEKHNDEITISTIADFLYKYFLSSDSLGVLSNRHLAYCALHGPNHEDSLNLAGIISQVVDFPKTGVPPKVPTNININRYPDFMENKHRESFESDSSLGIMYRQVKDVWKMHLQWQNTFEEQNIIINPDLIIEGYADYIIEAEEDYKYYTSRINTILSIYNLENEYELITGCHSCAEEERQNNDSVETASLEFRYLVQEMRNKFGKDELSYTAQLRKASACYYVAYKAGTILSFGWIMDRLMSAIMKRKQIPREEHQALKSIGTALYNQGLSTQIREQVSKWQIDDANWMNYSETEVLGDQFLKIIEQCSRTHEGVELANEYLRILHKIAIKKF</sequence>
<evidence type="ECO:0000259" key="10">
    <source>
        <dbReference type="Pfam" id="PF26253"/>
    </source>
</evidence>
<proteinExistence type="inferred from homology"/>
<accession>A0A815RCU3</accession>
<keyword evidence="12" id="KW-1185">Reference proteome</keyword>
<dbReference type="EMBL" id="CAJNOM010000506">
    <property type="protein sequence ID" value="CAF1475388.1"/>
    <property type="molecule type" value="Genomic_DNA"/>
</dbReference>
<evidence type="ECO:0000313" key="12">
    <source>
        <dbReference type="Proteomes" id="UP000663832"/>
    </source>
</evidence>
<evidence type="ECO:0000259" key="9">
    <source>
        <dbReference type="Pfam" id="PF05183"/>
    </source>
</evidence>
<evidence type="ECO:0000256" key="5">
    <source>
        <dbReference type="ARBA" id="ARBA00022884"/>
    </source>
</evidence>
<feature type="domain" description="RDRP C-terminal head" evidence="10">
    <location>
        <begin position="930"/>
        <end position="1059"/>
    </location>
</feature>
<dbReference type="GO" id="GO:0030422">
    <property type="term" value="P:siRNA processing"/>
    <property type="evidence" value="ECO:0007669"/>
    <property type="project" value="TreeGrafter"/>
</dbReference>
<evidence type="ECO:0000256" key="6">
    <source>
        <dbReference type="ARBA" id="ARBA00023158"/>
    </source>
</evidence>
<dbReference type="PANTHER" id="PTHR23079:SF55">
    <property type="entry name" value="RNA-DIRECTED RNA POLYMERASE"/>
    <property type="match status" value="1"/>
</dbReference>
<evidence type="ECO:0000256" key="7">
    <source>
        <dbReference type="ARBA" id="ARBA00048744"/>
    </source>
</evidence>
<reference evidence="11" key="1">
    <citation type="submission" date="2021-02" db="EMBL/GenBank/DDBJ databases">
        <authorList>
            <person name="Nowell W R."/>
        </authorList>
    </citation>
    <scope>NUCLEOTIDE SEQUENCE</scope>
</reference>
<dbReference type="PANTHER" id="PTHR23079">
    <property type="entry name" value="RNA-DEPENDENT RNA POLYMERASE"/>
    <property type="match status" value="1"/>
</dbReference>
<dbReference type="EC" id="2.7.7.48" evidence="8"/>
<evidence type="ECO:0000256" key="1">
    <source>
        <dbReference type="ARBA" id="ARBA00005762"/>
    </source>
</evidence>
<keyword evidence="6" id="KW-0943">RNA-mediated gene silencing</keyword>
<dbReference type="InterPro" id="IPR007855">
    <property type="entry name" value="RDRP"/>
</dbReference>
<keyword evidence="3 8" id="KW-0808">Transferase</keyword>
<dbReference type="Proteomes" id="UP000663832">
    <property type="component" value="Unassembled WGS sequence"/>
</dbReference>
<evidence type="ECO:0000256" key="8">
    <source>
        <dbReference type="RuleBase" id="RU363098"/>
    </source>
</evidence>
<evidence type="ECO:0000313" key="11">
    <source>
        <dbReference type="EMBL" id="CAF1475388.1"/>
    </source>
</evidence>
<dbReference type="Pfam" id="PF05183">
    <property type="entry name" value="RdRP"/>
    <property type="match status" value="1"/>
</dbReference>
<organism evidence="11 12">
    <name type="scientific">Adineta steineri</name>
    <dbReference type="NCBI Taxonomy" id="433720"/>
    <lineage>
        <taxon>Eukaryota</taxon>
        <taxon>Metazoa</taxon>
        <taxon>Spiralia</taxon>
        <taxon>Gnathifera</taxon>
        <taxon>Rotifera</taxon>
        <taxon>Eurotatoria</taxon>
        <taxon>Bdelloidea</taxon>
        <taxon>Adinetida</taxon>
        <taxon>Adinetidae</taxon>
        <taxon>Adineta</taxon>
    </lineage>
</organism>
<comment type="similarity">
    <text evidence="1 8">Belongs to the RdRP family.</text>
</comment>
<gene>
    <name evidence="11" type="ORF">QVE165_LOCUS41875</name>
</gene>
<dbReference type="GO" id="GO:0031380">
    <property type="term" value="C:nuclear RNA-directed RNA polymerase complex"/>
    <property type="evidence" value="ECO:0007669"/>
    <property type="project" value="TreeGrafter"/>
</dbReference>
<dbReference type="InterPro" id="IPR058752">
    <property type="entry name" value="RDRP_C_head"/>
</dbReference>
<dbReference type="GO" id="GO:0003968">
    <property type="term" value="F:RNA-directed RNA polymerase activity"/>
    <property type="evidence" value="ECO:0007669"/>
    <property type="project" value="UniProtKB-KW"/>
</dbReference>
<evidence type="ECO:0000256" key="2">
    <source>
        <dbReference type="ARBA" id="ARBA00022484"/>
    </source>
</evidence>
<protein>
    <recommendedName>
        <fullName evidence="8">RNA-dependent RNA polymerase</fullName>
        <ecNumber evidence="8">2.7.7.48</ecNumber>
    </recommendedName>
</protein>
<dbReference type="AlphaFoldDB" id="A0A815RCU3"/>
<evidence type="ECO:0000256" key="4">
    <source>
        <dbReference type="ARBA" id="ARBA00022695"/>
    </source>
</evidence>
<keyword evidence="4 8" id="KW-0548">Nucleotidyltransferase</keyword>
<dbReference type="InterPro" id="IPR057596">
    <property type="entry name" value="RDRP_core"/>
</dbReference>
<dbReference type="Pfam" id="PF26253">
    <property type="entry name" value="RdRP_head"/>
    <property type="match status" value="1"/>
</dbReference>